<evidence type="ECO:0000256" key="2">
    <source>
        <dbReference type="PIRSR" id="PIRSR004789-51"/>
    </source>
</evidence>
<dbReference type="GO" id="GO:0046872">
    <property type="term" value="F:metal ion binding"/>
    <property type="evidence" value="ECO:0007669"/>
    <property type="project" value="UniProtKB-KW"/>
</dbReference>
<evidence type="ECO:0000313" key="3">
    <source>
        <dbReference type="EMBL" id="QEG35034.1"/>
    </source>
</evidence>
<dbReference type="RefSeq" id="WP_148073594.1">
    <property type="nucleotide sequence ID" value="NZ_CP042913.1"/>
</dbReference>
<keyword evidence="4" id="KW-1185">Reference proteome</keyword>
<feature type="binding site" evidence="2">
    <location>
        <position position="151"/>
    </location>
    <ligand>
        <name>Fe cation</name>
        <dbReference type="ChEBI" id="CHEBI:24875"/>
        <label>2</label>
    </ligand>
</feature>
<feature type="binding site" evidence="2">
    <location>
        <position position="178"/>
    </location>
    <ligand>
        <name>Fe cation</name>
        <dbReference type="ChEBI" id="CHEBI:24875"/>
        <label>1</label>
    </ligand>
</feature>
<dbReference type="KEGG" id="bgok:Pr1d_23240"/>
<dbReference type="PIRSF" id="PIRSF004789">
    <property type="entry name" value="DR1281"/>
    <property type="match status" value="1"/>
</dbReference>
<feature type="binding site" evidence="2">
    <location>
        <position position="67"/>
    </location>
    <ligand>
        <name>Fe cation</name>
        <dbReference type="ChEBI" id="CHEBI:24875"/>
        <label>2</label>
    </ligand>
</feature>
<feature type="binding site" evidence="2">
    <location>
        <position position="176"/>
    </location>
    <ligand>
        <name>Fe cation</name>
        <dbReference type="ChEBI" id="CHEBI:24875"/>
        <label>2</label>
    </ligand>
</feature>
<dbReference type="OrthoDB" id="9801109at2"/>
<dbReference type="Pfam" id="PF13277">
    <property type="entry name" value="YmdB"/>
    <property type="match status" value="1"/>
</dbReference>
<gene>
    <name evidence="3" type="ORF">Pr1d_23240</name>
</gene>
<dbReference type="EMBL" id="CP042913">
    <property type="protein sequence ID" value="QEG35034.1"/>
    <property type="molecule type" value="Genomic_DNA"/>
</dbReference>
<dbReference type="AlphaFoldDB" id="A0A5B9Q7L7"/>
<dbReference type="Proteomes" id="UP000323917">
    <property type="component" value="Chromosome"/>
</dbReference>
<proteinExistence type="predicted"/>
<keyword evidence="2" id="KW-0479">Metal-binding</keyword>
<dbReference type="PANTHER" id="PTHR36303:SF1">
    <property type="entry name" value="2',3'-CYCLIC-NUCLEOTIDE 2'-PHOSPHODIESTERASE"/>
    <property type="match status" value="1"/>
</dbReference>
<sequence length="274" mass="29531">MRLLFIGDIVGSPGREMVTRGVAGLVQRHQLDLVIANAENAAGGSGITPQIYRKLVKAGVDAITLGDHVYRRKEIYSVLDSEDNIVRPANLPDEARGRRWTVVEARDGTQVGICCFLGQLFMKPIDNPWGVADRVLAELPSEVKVRFVDFHAEATSEAQLMGRYLDGRVSAVLGTHTHVPTADECLLPGGTAFQCDVGMTGPHDGILGRRADRVMETMLTANPTQFDVATGDMRLNGTIVDVDPETGMATAVERLCVLESELSDLESLASATSG</sequence>
<feature type="binding site" evidence="2">
    <location>
        <position position="40"/>
    </location>
    <ligand>
        <name>Fe cation</name>
        <dbReference type="ChEBI" id="CHEBI:24875"/>
        <label>1</label>
    </ligand>
</feature>
<organism evidence="3 4">
    <name type="scientific">Bythopirellula goksoeyrii</name>
    <dbReference type="NCBI Taxonomy" id="1400387"/>
    <lineage>
        <taxon>Bacteria</taxon>
        <taxon>Pseudomonadati</taxon>
        <taxon>Planctomycetota</taxon>
        <taxon>Planctomycetia</taxon>
        <taxon>Pirellulales</taxon>
        <taxon>Lacipirellulaceae</taxon>
        <taxon>Bythopirellula</taxon>
    </lineage>
</organism>
<dbReference type="NCBIfam" id="TIGR00282">
    <property type="entry name" value="TIGR00282 family metallophosphoesterase"/>
    <property type="match status" value="1"/>
</dbReference>
<evidence type="ECO:0000313" key="4">
    <source>
        <dbReference type="Proteomes" id="UP000323917"/>
    </source>
</evidence>
<reference evidence="3 4" key="1">
    <citation type="submission" date="2019-08" db="EMBL/GenBank/DDBJ databases">
        <title>Deep-cultivation of Planctomycetes and their phenomic and genomic characterization uncovers novel biology.</title>
        <authorList>
            <person name="Wiegand S."/>
            <person name="Jogler M."/>
            <person name="Boedeker C."/>
            <person name="Pinto D."/>
            <person name="Vollmers J."/>
            <person name="Rivas-Marin E."/>
            <person name="Kohn T."/>
            <person name="Peeters S.H."/>
            <person name="Heuer A."/>
            <person name="Rast P."/>
            <person name="Oberbeckmann S."/>
            <person name="Bunk B."/>
            <person name="Jeske O."/>
            <person name="Meyerdierks A."/>
            <person name="Storesund J.E."/>
            <person name="Kallscheuer N."/>
            <person name="Luecker S."/>
            <person name="Lage O.M."/>
            <person name="Pohl T."/>
            <person name="Merkel B.J."/>
            <person name="Hornburger P."/>
            <person name="Mueller R.-W."/>
            <person name="Bruemmer F."/>
            <person name="Labrenz M."/>
            <person name="Spormann A.M."/>
            <person name="Op den Camp H."/>
            <person name="Overmann J."/>
            <person name="Amann R."/>
            <person name="Jetten M.S.M."/>
            <person name="Mascher T."/>
            <person name="Medema M.H."/>
            <person name="Devos D.P."/>
            <person name="Kaster A.-K."/>
            <person name="Ovreas L."/>
            <person name="Rohde M."/>
            <person name="Galperin M.Y."/>
            <person name="Jogler C."/>
        </authorList>
    </citation>
    <scope>NUCLEOTIDE SEQUENCE [LARGE SCALE GENOMIC DNA]</scope>
    <source>
        <strain evidence="3 4">Pr1d</strain>
    </source>
</reference>
<feature type="active site" description="Proton donor" evidence="1">
    <location>
        <position position="68"/>
    </location>
</feature>
<protein>
    <recommendedName>
        <fullName evidence="5">Calcineurin-like phosphoesterase</fullName>
    </recommendedName>
</protein>
<accession>A0A5B9Q7L7</accession>
<dbReference type="InterPro" id="IPR029052">
    <property type="entry name" value="Metallo-depent_PP-like"/>
</dbReference>
<dbReference type="CDD" id="cd07382">
    <property type="entry name" value="MPP_DR1281"/>
    <property type="match status" value="1"/>
</dbReference>
<name>A0A5B9Q7L7_9BACT</name>
<dbReference type="InterPro" id="IPR005235">
    <property type="entry name" value="YmdB-like"/>
</dbReference>
<dbReference type="GO" id="GO:0004113">
    <property type="term" value="F:2',3'-cyclic-nucleotide 3'-phosphodiesterase activity"/>
    <property type="evidence" value="ECO:0007669"/>
    <property type="project" value="TreeGrafter"/>
</dbReference>
<dbReference type="Gene3D" id="3.60.21.10">
    <property type="match status" value="1"/>
</dbReference>
<feature type="binding site" evidence="2">
    <location>
        <position position="39"/>
    </location>
    <ligand>
        <name>Fe cation</name>
        <dbReference type="ChEBI" id="CHEBI:24875"/>
        <label>2</label>
    </ligand>
</feature>
<dbReference type="PANTHER" id="PTHR36303">
    <property type="entry name" value="2',3'-CYCLIC-NUCLEOTIDE 2'-PHOSPHODIESTERASE"/>
    <property type="match status" value="1"/>
</dbReference>
<feature type="binding site" evidence="2">
    <location>
        <position position="39"/>
    </location>
    <ligand>
        <name>Fe cation</name>
        <dbReference type="ChEBI" id="CHEBI:24875"/>
        <label>1</label>
    </ligand>
</feature>
<feature type="binding site" evidence="2">
    <location>
        <position position="8"/>
    </location>
    <ligand>
        <name>Fe cation</name>
        <dbReference type="ChEBI" id="CHEBI:24875"/>
        <label>1</label>
    </ligand>
</feature>
<dbReference type="SUPFAM" id="SSF56300">
    <property type="entry name" value="Metallo-dependent phosphatases"/>
    <property type="match status" value="1"/>
</dbReference>
<evidence type="ECO:0008006" key="5">
    <source>
        <dbReference type="Google" id="ProtNLM"/>
    </source>
</evidence>
<evidence type="ECO:0000256" key="1">
    <source>
        <dbReference type="PIRSR" id="PIRSR004789-50"/>
    </source>
</evidence>